<dbReference type="InterPro" id="IPR051313">
    <property type="entry name" value="Bact_iron-sidero_bind"/>
</dbReference>
<keyword evidence="3" id="KW-0813">Transport</keyword>
<sequence length="342" mass="36485">MRRGSVGRVGRRTVVAVGLSVLALVSACSSDTESGSTEGSVTVTHAYGETVVPANPQRVVSVGLTEQDTLLALGVVPVGVTEWYGEQPDATWPWAHDLLGDARPEVLTQDDGIQFEKVTALEPDLIIGTNAGMTQDDYTRLSAIAPTIAHSDVDSPYFEPWDQQTRTIGAALGKPDEAEALVENVRTRYREAAEAHPEFAGKKAVLLQNAIYDGNAIAYQDGLSTDFLTSLGFAIPSELDAFVKEEDAQAYIPLENLSVLDAADVLLWATESPEDRATLEADPVYSSLQEVRENRLVFTDAITAGAIYFTSPLSLPYLLDSLVPALESTLAGDGAATTTAPA</sequence>
<evidence type="ECO:0000259" key="6">
    <source>
        <dbReference type="PROSITE" id="PS50983"/>
    </source>
</evidence>
<dbReference type="Pfam" id="PF01497">
    <property type="entry name" value="Peripla_BP_2"/>
    <property type="match status" value="1"/>
</dbReference>
<dbReference type="EMBL" id="JAFBBK010000001">
    <property type="protein sequence ID" value="MBM7415299.1"/>
    <property type="molecule type" value="Genomic_DNA"/>
</dbReference>
<dbReference type="Gene3D" id="3.40.50.1980">
    <property type="entry name" value="Nitrogenase molybdenum iron protein domain"/>
    <property type="match status" value="2"/>
</dbReference>
<evidence type="ECO:0000256" key="1">
    <source>
        <dbReference type="ARBA" id="ARBA00004196"/>
    </source>
</evidence>
<dbReference type="SUPFAM" id="SSF53807">
    <property type="entry name" value="Helical backbone' metal receptor"/>
    <property type="match status" value="1"/>
</dbReference>
<evidence type="ECO:0000256" key="5">
    <source>
        <dbReference type="SAM" id="SignalP"/>
    </source>
</evidence>
<feature type="signal peptide" evidence="5">
    <location>
        <begin position="1"/>
        <end position="27"/>
    </location>
</feature>
<dbReference type="PANTHER" id="PTHR30532:SF24">
    <property type="entry name" value="FERRIC ENTEROBACTIN-BINDING PERIPLASMIC PROTEIN FEPB"/>
    <property type="match status" value="1"/>
</dbReference>
<keyword evidence="8" id="KW-1185">Reference proteome</keyword>
<reference evidence="7 8" key="1">
    <citation type="submission" date="2021-01" db="EMBL/GenBank/DDBJ databases">
        <title>Genomics of switchgrass bacterial isolates.</title>
        <authorList>
            <person name="Shade A."/>
        </authorList>
    </citation>
    <scope>NUCLEOTIDE SEQUENCE [LARGE SCALE GENOMIC DNA]</scope>
    <source>
        <strain evidence="7 8">PvP111</strain>
    </source>
</reference>
<feature type="chain" id="PRO_5046385097" evidence="5">
    <location>
        <begin position="28"/>
        <end position="342"/>
    </location>
</feature>
<evidence type="ECO:0000313" key="8">
    <source>
        <dbReference type="Proteomes" id="UP000703038"/>
    </source>
</evidence>
<comment type="subcellular location">
    <subcellularLocation>
        <location evidence="1">Cell envelope</location>
    </subcellularLocation>
</comment>
<name>A0ABS2KTN6_9NOCA</name>
<organism evidence="7 8">
    <name type="scientific">Rhodococcoides corynebacterioides</name>
    <dbReference type="NCBI Taxonomy" id="53972"/>
    <lineage>
        <taxon>Bacteria</taxon>
        <taxon>Bacillati</taxon>
        <taxon>Actinomycetota</taxon>
        <taxon>Actinomycetes</taxon>
        <taxon>Mycobacteriales</taxon>
        <taxon>Nocardiaceae</taxon>
        <taxon>Rhodococcoides</taxon>
    </lineage>
</organism>
<feature type="domain" description="Fe/B12 periplasmic-binding" evidence="6">
    <location>
        <begin position="58"/>
        <end position="330"/>
    </location>
</feature>
<dbReference type="PROSITE" id="PS51257">
    <property type="entry name" value="PROKAR_LIPOPROTEIN"/>
    <property type="match status" value="1"/>
</dbReference>
<comment type="caution">
    <text evidence="7">The sequence shown here is derived from an EMBL/GenBank/DDBJ whole genome shotgun (WGS) entry which is preliminary data.</text>
</comment>
<evidence type="ECO:0000256" key="2">
    <source>
        <dbReference type="ARBA" id="ARBA00008814"/>
    </source>
</evidence>
<gene>
    <name evidence="7" type="ORF">JOE42_002032</name>
</gene>
<dbReference type="PANTHER" id="PTHR30532">
    <property type="entry name" value="IRON III DICITRATE-BINDING PERIPLASMIC PROTEIN"/>
    <property type="match status" value="1"/>
</dbReference>
<evidence type="ECO:0000256" key="4">
    <source>
        <dbReference type="ARBA" id="ARBA00022729"/>
    </source>
</evidence>
<evidence type="ECO:0000256" key="3">
    <source>
        <dbReference type="ARBA" id="ARBA00022448"/>
    </source>
</evidence>
<evidence type="ECO:0000313" key="7">
    <source>
        <dbReference type="EMBL" id="MBM7415299.1"/>
    </source>
</evidence>
<accession>A0ABS2KTN6</accession>
<comment type="similarity">
    <text evidence="2">Belongs to the bacterial solute-binding protein 8 family.</text>
</comment>
<proteinExistence type="inferred from homology"/>
<dbReference type="InterPro" id="IPR002491">
    <property type="entry name" value="ABC_transptr_periplasmic_BD"/>
</dbReference>
<keyword evidence="4 5" id="KW-0732">Signal</keyword>
<dbReference type="CDD" id="cd01146">
    <property type="entry name" value="FhuD"/>
    <property type="match status" value="1"/>
</dbReference>
<dbReference type="Proteomes" id="UP000703038">
    <property type="component" value="Unassembled WGS sequence"/>
</dbReference>
<dbReference type="PROSITE" id="PS50983">
    <property type="entry name" value="FE_B12_PBP"/>
    <property type="match status" value="1"/>
</dbReference>
<protein>
    <submittedName>
        <fullName evidence="7">Iron complex transport system substrate-binding protein</fullName>
    </submittedName>
</protein>